<evidence type="ECO:0000256" key="6">
    <source>
        <dbReference type="PROSITE-ProRule" id="PRU00284"/>
    </source>
</evidence>
<keyword evidence="4 6" id="KW-0807">Transducer</keyword>
<accession>A0A0P9D0R4</accession>
<dbReference type="Proteomes" id="UP000050482">
    <property type="component" value="Unassembled WGS sequence"/>
</dbReference>
<dbReference type="PROSITE" id="PS50111">
    <property type="entry name" value="CHEMOTAXIS_TRANSDUC_2"/>
    <property type="match status" value="1"/>
</dbReference>
<sequence>MRLSIRTITGKLTFMLSILTLIIVVAAGVAVYQSSKLTRNVSSSSSEAQFNSTAVQAYINFLLLDDQANMWVGLANFNNTKASGLSDSTLNQVTKAQNTLNNAITQLQNLTTSSQERRVLTKLQSDATAYENYINQVKQYRDTSLGQAQQIMYITNSTASTNLQNDLNALMTYSGNQLTSNSVGLIGQFRNLALICYVLIILVSSFLIFYLRRLLTPLGHVVDLVRRVSDGDLTEEFEVKNDDEIGQLGKSVNDMVIHLRQIMNGIMSAAENLSAASHEISAATEQIASGSATQAESAETVNQRFKELSTAINSVAKNAEQAAEISSRTVEVAHRGEHIVQGSVSGMSKVSEQMAKLSEDSDRIGEIVEVIDDIAEQTNLLALNAAIEAARAGDQGRGFAVVADEVRKLAERSVEATKQIASIIKTMQGNTQMSVDAVNQGVISTQQSGEAFAEIASMVATSADKVTEIAAASEQQAAQASEVLTAVETIAASAEEAAASEEETASSTQSLAELAEELHGYVSVFKLN</sequence>
<dbReference type="GO" id="GO:0005886">
    <property type="term" value="C:plasma membrane"/>
    <property type="evidence" value="ECO:0007669"/>
    <property type="project" value="UniProtKB-SubCell"/>
</dbReference>
<dbReference type="PROSITE" id="PS50885">
    <property type="entry name" value="HAMP"/>
    <property type="match status" value="1"/>
</dbReference>
<dbReference type="AlphaFoldDB" id="A0A0P9D0R4"/>
<dbReference type="GO" id="GO:0006935">
    <property type="term" value="P:chemotaxis"/>
    <property type="evidence" value="ECO:0007669"/>
    <property type="project" value="InterPro"/>
</dbReference>
<dbReference type="PRINTS" id="PR00260">
    <property type="entry name" value="CHEMTRNSDUCR"/>
</dbReference>
<dbReference type="PATRIC" id="fig|471514.4.peg.2209"/>
<evidence type="ECO:0000259" key="9">
    <source>
        <dbReference type="PROSITE" id="PS50885"/>
    </source>
</evidence>
<dbReference type="SMART" id="SM00283">
    <property type="entry name" value="MA"/>
    <property type="match status" value="1"/>
</dbReference>
<proteinExistence type="inferred from homology"/>
<feature type="domain" description="HAMP" evidence="9">
    <location>
        <begin position="212"/>
        <end position="264"/>
    </location>
</feature>
<feature type="transmembrane region" description="Helical" evidence="7">
    <location>
        <begin position="192"/>
        <end position="211"/>
    </location>
</feature>
<keyword evidence="7" id="KW-0812">Transmembrane</keyword>
<dbReference type="PANTHER" id="PTHR32089:SF112">
    <property type="entry name" value="LYSOZYME-LIKE PROTEIN-RELATED"/>
    <property type="match status" value="1"/>
</dbReference>
<protein>
    <recommendedName>
        <fullName evidence="12">Chemotaxis protein</fullName>
    </recommendedName>
</protein>
<keyword evidence="7" id="KW-1133">Transmembrane helix</keyword>
<dbReference type="PANTHER" id="PTHR32089">
    <property type="entry name" value="METHYL-ACCEPTING CHEMOTAXIS PROTEIN MCPB"/>
    <property type="match status" value="1"/>
</dbReference>
<evidence type="ECO:0000256" key="7">
    <source>
        <dbReference type="SAM" id="Phobius"/>
    </source>
</evidence>
<evidence type="ECO:0000259" key="8">
    <source>
        <dbReference type="PROSITE" id="PS50111"/>
    </source>
</evidence>
<evidence type="ECO:0000256" key="4">
    <source>
        <dbReference type="ARBA" id="ARBA00023224"/>
    </source>
</evidence>
<gene>
    <name evidence="10" type="ORF">AN477_14200</name>
</gene>
<evidence type="ECO:0000256" key="1">
    <source>
        <dbReference type="ARBA" id="ARBA00004236"/>
    </source>
</evidence>
<dbReference type="InterPro" id="IPR004090">
    <property type="entry name" value="Chemotax_Me-accpt_rcpt"/>
</dbReference>
<dbReference type="InterPro" id="IPR004089">
    <property type="entry name" value="MCPsignal_dom"/>
</dbReference>
<reference evidence="10 11" key="1">
    <citation type="submission" date="2015-09" db="EMBL/GenBank/DDBJ databases">
        <title>Draft genome sequence of Alicyclobacillus ferrooxydans DSM 22381.</title>
        <authorList>
            <person name="Hemp J."/>
        </authorList>
    </citation>
    <scope>NUCLEOTIDE SEQUENCE [LARGE SCALE GENOMIC DNA]</scope>
    <source>
        <strain evidence="10 11">TC-34</strain>
    </source>
</reference>
<dbReference type="InterPro" id="IPR003660">
    <property type="entry name" value="HAMP_dom"/>
</dbReference>
<dbReference type="Gene3D" id="1.10.287.950">
    <property type="entry name" value="Methyl-accepting chemotaxis protein"/>
    <property type="match status" value="1"/>
</dbReference>
<comment type="similarity">
    <text evidence="5">Belongs to the methyl-accepting chemotaxis (MCP) protein family.</text>
</comment>
<dbReference type="EMBL" id="LJCO01000058">
    <property type="protein sequence ID" value="KPV43083.1"/>
    <property type="molecule type" value="Genomic_DNA"/>
</dbReference>
<evidence type="ECO:0000256" key="2">
    <source>
        <dbReference type="ARBA" id="ARBA00022475"/>
    </source>
</evidence>
<keyword evidence="3 7" id="KW-0472">Membrane</keyword>
<evidence type="ECO:0008006" key="12">
    <source>
        <dbReference type="Google" id="ProtNLM"/>
    </source>
</evidence>
<evidence type="ECO:0000313" key="11">
    <source>
        <dbReference type="Proteomes" id="UP000050482"/>
    </source>
</evidence>
<dbReference type="OrthoDB" id="2379189at2"/>
<dbReference type="GO" id="GO:0007165">
    <property type="term" value="P:signal transduction"/>
    <property type="evidence" value="ECO:0007669"/>
    <property type="project" value="UniProtKB-KW"/>
</dbReference>
<comment type="caution">
    <text evidence="10">The sequence shown here is derived from an EMBL/GenBank/DDBJ whole genome shotgun (WGS) entry which is preliminary data.</text>
</comment>
<comment type="subcellular location">
    <subcellularLocation>
        <location evidence="1">Cell membrane</location>
    </subcellularLocation>
</comment>
<organism evidence="10 11">
    <name type="scientific">Alicyclobacillus ferrooxydans</name>
    <dbReference type="NCBI Taxonomy" id="471514"/>
    <lineage>
        <taxon>Bacteria</taxon>
        <taxon>Bacillati</taxon>
        <taxon>Bacillota</taxon>
        <taxon>Bacilli</taxon>
        <taxon>Bacillales</taxon>
        <taxon>Alicyclobacillaceae</taxon>
        <taxon>Alicyclobacillus</taxon>
    </lineage>
</organism>
<feature type="domain" description="Methyl-accepting transducer" evidence="8">
    <location>
        <begin position="269"/>
        <end position="505"/>
    </location>
</feature>
<evidence type="ECO:0000256" key="3">
    <source>
        <dbReference type="ARBA" id="ARBA00023136"/>
    </source>
</evidence>
<dbReference type="Pfam" id="PF00015">
    <property type="entry name" value="MCPsignal"/>
    <property type="match status" value="1"/>
</dbReference>
<evidence type="ECO:0000313" key="10">
    <source>
        <dbReference type="EMBL" id="KPV43083.1"/>
    </source>
</evidence>
<evidence type="ECO:0000256" key="5">
    <source>
        <dbReference type="ARBA" id="ARBA00029447"/>
    </source>
</evidence>
<dbReference type="CDD" id="cd06225">
    <property type="entry name" value="HAMP"/>
    <property type="match status" value="1"/>
</dbReference>
<feature type="transmembrane region" description="Helical" evidence="7">
    <location>
        <begin position="12"/>
        <end position="32"/>
    </location>
</feature>
<keyword evidence="2" id="KW-1003">Cell membrane</keyword>
<dbReference type="STRING" id="471514.AN477_14200"/>
<dbReference type="Pfam" id="PF00672">
    <property type="entry name" value="HAMP"/>
    <property type="match status" value="1"/>
</dbReference>
<dbReference type="RefSeq" id="WP_054969822.1">
    <property type="nucleotide sequence ID" value="NZ_LJCO01000058.1"/>
</dbReference>
<keyword evidence="11" id="KW-1185">Reference proteome</keyword>
<name>A0A0P9D0R4_9BACL</name>
<dbReference type="SMART" id="SM00304">
    <property type="entry name" value="HAMP"/>
    <property type="match status" value="1"/>
</dbReference>
<dbReference type="SUPFAM" id="SSF58104">
    <property type="entry name" value="Methyl-accepting chemotaxis protein (MCP) signaling domain"/>
    <property type="match status" value="1"/>
</dbReference>
<dbReference type="FunFam" id="1.10.287.950:FF:000001">
    <property type="entry name" value="Methyl-accepting chemotaxis sensory transducer"/>
    <property type="match status" value="1"/>
</dbReference>
<dbReference type="GO" id="GO:0004888">
    <property type="term" value="F:transmembrane signaling receptor activity"/>
    <property type="evidence" value="ECO:0007669"/>
    <property type="project" value="InterPro"/>
</dbReference>